<dbReference type="PROSITE" id="PS51170">
    <property type="entry name" value="CW"/>
    <property type="match status" value="3"/>
</dbReference>
<dbReference type="Pfam" id="PF19127">
    <property type="entry name" value="Choline_bind_3"/>
    <property type="match status" value="1"/>
</dbReference>
<dbReference type="InterPro" id="IPR041286">
    <property type="entry name" value="MBG_2"/>
</dbReference>
<organism evidence="5 6">
    <name type="scientific">Xiamenia xianingshaonis</name>
    <dbReference type="NCBI Taxonomy" id="2682776"/>
    <lineage>
        <taxon>Bacteria</taxon>
        <taxon>Bacillati</taxon>
        <taxon>Actinomycetota</taxon>
        <taxon>Coriobacteriia</taxon>
        <taxon>Eggerthellales</taxon>
        <taxon>Eggerthellaceae</taxon>
        <taxon>Xiamenia</taxon>
    </lineage>
</organism>
<evidence type="ECO:0000256" key="2">
    <source>
        <dbReference type="PROSITE-ProRule" id="PRU00591"/>
    </source>
</evidence>
<gene>
    <name evidence="5" type="ORF">GMI68_00895</name>
</gene>
<evidence type="ECO:0000256" key="1">
    <source>
        <dbReference type="ARBA" id="ARBA00022737"/>
    </source>
</evidence>
<feature type="repeat" description="Cell wall-binding" evidence="2">
    <location>
        <begin position="294"/>
        <end position="313"/>
    </location>
</feature>
<evidence type="ECO:0000259" key="4">
    <source>
        <dbReference type="Pfam" id="PF18676"/>
    </source>
</evidence>
<proteinExistence type="predicted"/>
<dbReference type="SUPFAM" id="SSF69360">
    <property type="entry name" value="Cell wall binding repeat"/>
    <property type="match status" value="1"/>
</dbReference>
<keyword evidence="1" id="KW-0677">Repeat</keyword>
<reference evidence="5 6" key="1">
    <citation type="submission" date="2019-11" db="EMBL/GenBank/DDBJ databases">
        <title>Eggerthellaceae novel genus isolated from the rectal contents of marmort.</title>
        <authorList>
            <person name="Zhang G."/>
        </authorList>
    </citation>
    <scope>NUCLEOTIDE SEQUENCE [LARGE SCALE GENOMIC DNA]</scope>
    <source>
        <strain evidence="6">zg-886</strain>
    </source>
</reference>
<evidence type="ECO:0000313" key="6">
    <source>
        <dbReference type="Proteomes" id="UP000636394"/>
    </source>
</evidence>
<evidence type="ECO:0000313" key="5">
    <source>
        <dbReference type="EMBL" id="NHM13341.1"/>
    </source>
</evidence>
<dbReference type="Proteomes" id="UP000636394">
    <property type="component" value="Unassembled WGS sequence"/>
</dbReference>
<feature type="domain" description="MBG" evidence="4">
    <location>
        <begin position="176"/>
        <end position="244"/>
    </location>
</feature>
<protein>
    <submittedName>
        <fullName evidence="5">Uncharacterized protein</fullName>
    </submittedName>
</protein>
<dbReference type="EMBL" id="WPCR01000001">
    <property type="protein sequence ID" value="NHM13341.1"/>
    <property type="molecule type" value="Genomic_DNA"/>
</dbReference>
<accession>A0ABX0IHR6</accession>
<dbReference type="InterPro" id="IPR041248">
    <property type="entry name" value="YDG"/>
</dbReference>
<dbReference type="Pfam" id="PF18676">
    <property type="entry name" value="MBG_2"/>
    <property type="match status" value="1"/>
</dbReference>
<dbReference type="Gene3D" id="2.10.270.10">
    <property type="entry name" value="Cholin Binding"/>
    <property type="match status" value="1"/>
</dbReference>
<dbReference type="InterPro" id="IPR018337">
    <property type="entry name" value="Cell_wall/Cho-bd_repeat"/>
</dbReference>
<comment type="caution">
    <text evidence="5">The sequence shown here is derived from an EMBL/GenBank/DDBJ whole genome shotgun (WGS) entry which is preliminary data.</text>
</comment>
<sequence>MQTTYGTPASLSALANKSGATCQWFRATSPTAAGSKIAGATATTYRTPAAQAAGTYYYYYCEFSLGGQKATTRRVCVTVAPKTVTASIAGSASKTYNATKAVNGSNRLSIALAGVLSADQRTVSAVAGSYEYDSAQAGTRTIIARNIRLTGKAAANYRLSSTQASKGGFSIARRTVTVTPTAGQSKVQGAKDPVLKYQAAGLVGRDRLTGALARQAGEKAGSYNIVRGKLAVPQNYTLAFKAGVKFTIKAKAAGSWKKSGGKYWYQKADGSYPRNAWYKVGGAWYHFDKAGYMQTGWLKLGKTWYYLKSSGAMTTGWKQIGKSWYYFNGSGAMASSRWVGDYYLQKSGVMATNQWIGNYWVNGSGKYTKRR</sequence>
<name>A0ABX0IHR6_9ACTN</name>
<evidence type="ECO:0000259" key="3">
    <source>
        <dbReference type="Pfam" id="PF18657"/>
    </source>
</evidence>
<keyword evidence="6" id="KW-1185">Reference proteome</keyword>
<dbReference type="Pfam" id="PF19085">
    <property type="entry name" value="Choline_bind_2"/>
    <property type="match status" value="1"/>
</dbReference>
<dbReference type="Pfam" id="PF18657">
    <property type="entry name" value="YDG"/>
    <property type="match status" value="1"/>
</dbReference>
<feature type="repeat" description="Cell wall-binding" evidence="2">
    <location>
        <begin position="314"/>
        <end position="333"/>
    </location>
</feature>
<feature type="repeat" description="Cell wall-binding" evidence="2">
    <location>
        <begin position="274"/>
        <end position="293"/>
    </location>
</feature>
<feature type="domain" description="YDG" evidence="3">
    <location>
        <begin position="81"/>
        <end position="163"/>
    </location>
</feature>